<dbReference type="AlphaFoldDB" id="A0AA39RF87"/>
<name>A0AA39RF87_ACESA</name>
<comment type="caution">
    <text evidence="1">The sequence shown here is derived from an EMBL/GenBank/DDBJ whole genome shotgun (WGS) entry which is preliminary data.</text>
</comment>
<protein>
    <submittedName>
        <fullName evidence="1">Uncharacterized protein</fullName>
    </submittedName>
</protein>
<evidence type="ECO:0000313" key="1">
    <source>
        <dbReference type="EMBL" id="KAK0572249.1"/>
    </source>
</evidence>
<sequence length="205" mass="23799">MRYYPPLALFRSLLVSNRYLLKKKLPTLCSFGVETQSFGVETGTKTIGLTVSDTDLTYSSPYMTYALRERETPEMFGEFMELLIRNKNVGGLVVGYSAAVKDHEAQIIKFLDLLFEYGYLRGFPFTLVDNESVYLEDAFARLQAWVFHERWLTRVNNDMLHWSPSDVRREKKLQSFGNEWNRSHWDVANRVQRQKVLGFVGSSSV</sequence>
<dbReference type="InterPro" id="IPR037027">
    <property type="entry name" value="YqgF/RNaseH-like_dom_sf"/>
</dbReference>
<keyword evidence="2" id="KW-1185">Reference proteome</keyword>
<reference evidence="1" key="2">
    <citation type="submission" date="2023-06" db="EMBL/GenBank/DDBJ databases">
        <authorList>
            <person name="Swenson N.G."/>
            <person name="Wegrzyn J.L."/>
            <person name="Mcevoy S.L."/>
        </authorList>
    </citation>
    <scope>NUCLEOTIDE SEQUENCE</scope>
    <source>
        <strain evidence="1">NS2018</strain>
        <tissue evidence="1">Leaf</tissue>
    </source>
</reference>
<reference evidence="1" key="1">
    <citation type="journal article" date="2022" name="Plant J.">
        <title>Strategies of tolerance reflected in two North American maple genomes.</title>
        <authorList>
            <person name="McEvoy S.L."/>
            <person name="Sezen U.U."/>
            <person name="Trouern-Trend A."/>
            <person name="McMahon S.M."/>
            <person name="Schaberg P.G."/>
            <person name="Yang J."/>
            <person name="Wegrzyn J.L."/>
            <person name="Swenson N.G."/>
        </authorList>
    </citation>
    <scope>NUCLEOTIDE SEQUENCE</scope>
    <source>
        <strain evidence="1">NS2018</strain>
    </source>
</reference>
<proteinExistence type="predicted"/>
<organism evidence="1 2">
    <name type="scientific">Acer saccharum</name>
    <name type="common">Sugar maple</name>
    <dbReference type="NCBI Taxonomy" id="4024"/>
    <lineage>
        <taxon>Eukaryota</taxon>
        <taxon>Viridiplantae</taxon>
        <taxon>Streptophyta</taxon>
        <taxon>Embryophyta</taxon>
        <taxon>Tracheophyta</taxon>
        <taxon>Spermatophyta</taxon>
        <taxon>Magnoliopsida</taxon>
        <taxon>eudicotyledons</taxon>
        <taxon>Gunneridae</taxon>
        <taxon>Pentapetalae</taxon>
        <taxon>rosids</taxon>
        <taxon>malvids</taxon>
        <taxon>Sapindales</taxon>
        <taxon>Sapindaceae</taxon>
        <taxon>Hippocastanoideae</taxon>
        <taxon>Acereae</taxon>
        <taxon>Acer</taxon>
    </lineage>
</organism>
<dbReference type="Gene3D" id="3.30.420.140">
    <property type="entry name" value="YqgF/RNase H-like domain"/>
    <property type="match status" value="1"/>
</dbReference>
<accession>A0AA39RF87</accession>
<dbReference type="GO" id="GO:0006139">
    <property type="term" value="P:nucleobase-containing compound metabolic process"/>
    <property type="evidence" value="ECO:0007669"/>
    <property type="project" value="InterPro"/>
</dbReference>
<dbReference type="SUPFAM" id="SSF53098">
    <property type="entry name" value="Ribonuclease H-like"/>
    <property type="match status" value="1"/>
</dbReference>
<dbReference type="EMBL" id="JAUESC010000388">
    <property type="protein sequence ID" value="KAK0572249.1"/>
    <property type="molecule type" value="Genomic_DNA"/>
</dbReference>
<dbReference type="Proteomes" id="UP001168877">
    <property type="component" value="Unassembled WGS sequence"/>
</dbReference>
<gene>
    <name evidence="1" type="ORF">LWI29_028553</name>
</gene>
<dbReference type="InterPro" id="IPR012337">
    <property type="entry name" value="RNaseH-like_sf"/>
</dbReference>
<evidence type="ECO:0000313" key="2">
    <source>
        <dbReference type="Proteomes" id="UP001168877"/>
    </source>
</evidence>